<dbReference type="STRING" id="28092.WM40_20510"/>
<reference evidence="9 10" key="1">
    <citation type="submission" date="2015-03" db="EMBL/GenBank/DDBJ databases">
        <title>Draft Genome Sequence of Burkholderia andropogonis type strain ICMP2807, isolated from Sorghum bicolor.</title>
        <authorList>
            <person name="Lopes-Santos L."/>
            <person name="Castro D.B."/>
            <person name="Ottoboni L.M."/>
            <person name="Park D."/>
            <person name="Weirc B.S."/>
            <person name="Destefano S.A."/>
        </authorList>
    </citation>
    <scope>NUCLEOTIDE SEQUENCE [LARGE SCALE GENOMIC DNA]</scope>
    <source>
        <strain evidence="9 10">ICMP2807</strain>
    </source>
</reference>
<feature type="transmembrane region" description="Helical" evidence="8">
    <location>
        <begin position="144"/>
        <end position="175"/>
    </location>
</feature>
<evidence type="ECO:0000256" key="7">
    <source>
        <dbReference type="ARBA" id="ARBA00024033"/>
    </source>
</evidence>
<evidence type="ECO:0000256" key="5">
    <source>
        <dbReference type="ARBA" id="ARBA00022989"/>
    </source>
</evidence>
<dbReference type="AlphaFoldDB" id="A0A0F5JVI9"/>
<sequence length="404" mass="44039">MPVSHAPSQQKRHWLTPERVRLYAWASLAVTGITIGRLYYYAAIGIAVPGGYDFADFWSASWLALHGQAIQAYDYKTLLKVAVTISPELSVIGPWLYPPTYLLMIWPLALLPFPVSYLAFEIVAAAVLGLMLRRLLPMNAARWPIAAICCFLPNLLHGQNGTMTACLGLAALLLLGANRQVWAGVCIGLLSVKPQLAILFPIALLCGRMWTAFVSAAVTAAVFAGIAMWVVGPGAFAAFIHANGFARQSLVDGTFPWWQMTTLYATLRLLHVPVTAALVAHAAVAVAATAAMVWIWFRQPSYAIRAAALVTATLLISPYLYLYDAVWLAIPIAFVVQHALQHGWLRGEREMLLLAWMLPVGADSIARHYNVGLGPLVCIGVLVFLVIRTARTDAKIFGKKLAHS</sequence>
<accession>A0A0F5JVI9</accession>
<keyword evidence="4 8" id="KW-0812">Transmembrane</keyword>
<keyword evidence="6 8" id="KW-0472">Membrane</keyword>
<feature type="transmembrane region" description="Helical" evidence="8">
    <location>
        <begin position="302"/>
        <end position="320"/>
    </location>
</feature>
<dbReference type="InterPro" id="IPR018584">
    <property type="entry name" value="GT87"/>
</dbReference>
<feature type="transmembrane region" description="Helical" evidence="8">
    <location>
        <begin position="181"/>
        <end position="206"/>
    </location>
</feature>
<keyword evidence="10" id="KW-1185">Reference proteome</keyword>
<comment type="subcellular location">
    <subcellularLocation>
        <location evidence="1">Cell membrane</location>
        <topology evidence="1">Multi-pass membrane protein</topology>
    </subcellularLocation>
</comment>
<feature type="transmembrane region" description="Helical" evidence="8">
    <location>
        <begin position="270"/>
        <end position="295"/>
    </location>
</feature>
<keyword evidence="5 8" id="KW-1133">Transmembrane helix</keyword>
<evidence type="ECO:0000313" key="9">
    <source>
        <dbReference type="EMBL" id="KKB61883.1"/>
    </source>
</evidence>
<evidence type="ECO:0000256" key="1">
    <source>
        <dbReference type="ARBA" id="ARBA00004651"/>
    </source>
</evidence>
<evidence type="ECO:0008006" key="11">
    <source>
        <dbReference type="Google" id="ProtNLM"/>
    </source>
</evidence>
<protein>
    <recommendedName>
        <fullName evidence="11">DUF2029 domain-containing protein</fullName>
    </recommendedName>
</protein>
<feature type="transmembrane region" description="Helical" evidence="8">
    <location>
        <begin position="213"/>
        <end position="240"/>
    </location>
</feature>
<evidence type="ECO:0000256" key="6">
    <source>
        <dbReference type="ARBA" id="ARBA00023136"/>
    </source>
</evidence>
<dbReference type="GO" id="GO:0016758">
    <property type="term" value="F:hexosyltransferase activity"/>
    <property type="evidence" value="ECO:0007669"/>
    <property type="project" value="InterPro"/>
</dbReference>
<dbReference type="Pfam" id="PF09594">
    <property type="entry name" value="GT87"/>
    <property type="match status" value="1"/>
</dbReference>
<name>A0A0F5JVI9_9BURK</name>
<keyword evidence="3" id="KW-0808">Transferase</keyword>
<evidence type="ECO:0000313" key="10">
    <source>
        <dbReference type="Proteomes" id="UP000033618"/>
    </source>
</evidence>
<dbReference type="GO" id="GO:0005886">
    <property type="term" value="C:plasma membrane"/>
    <property type="evidence" value="ECO:0007669"/>
    <property type="project" value="UniProtKB-SubCell"/>
</dbReference>
<keyword evidence="2" id="KW-1003">Cell membrane</keyword>
<gene>
    <name evidence="9" type="ORF">WM40_20510</name>
</gene>
<evidence type="ECO:0000256" key="8">
    <source>
        <dbReference type="SAM" id="Phobius"/>
    </source>
</evidence>
<feature type="transmembrane region" description="Helical" evidence="8">
    <location>
        <begin position="20"/>
        <end position="40"/>
    </location>
</feature>
<evidence type="ECO:0000256" key="4">
    <source>
        <dbReference type="ARBA" id="ARBA00022692"/>
    </source>
</evidence>
<feature type="transmembrane region" description="Helical" evidence="8">
    <location>
        <begin position="103"/>
        <end position="132"/>
    </location>
</feature>
<dbReference type="PATRIC" id="fig|28092.6.peg.4823"/>
<comment type="similarity">
    <text evidence="7">Belongs to the glycosyltransferase 87 family.</text>
</comment>
<evidence type="ECO:0000256" key="3">
    <source>
        <dbReference type="ARBA" id="ARBA00022679"/>
    </source>
</evidence>
<dbReference type="Proteomes" id="UP000033618">
    <property type="component" value="Unassembled WGS sequence"/>
</dbReference>
<comment type="caution">
    <text evidence="9">The sequence shown here is derived from an EMBL/GenBank/DDBJ whole genome shotgun (WGS) entry which is preliminary data.</text>
</comment>
<evidence type="ECO:0000256" key="2">
    <source>
        <dbReference type="ARBA" id="ARBA00022475"/>
    </source>
</evidence>
<organism evidence="9 10">
    <name type="scientific">Robbsia andropogonis</name>
    <dbReference type="NCBI Taxonomy" id="28092"/>
    <lineage>
        <taxon>Bacteria</taxon>
        <taxon>Pseudomonadati</taxon>
        <taxon>Pseudomonadota</taxon>
        <taxon>Betaproteobacteria</taxon>
        <taxon>Burkholderiales</taxon>
        <taxon>Burkholderiaceae</taxon>
        <taxon>Robbsia</taxon>
    </lineage>
</organism>
<dbReference type="EMBL" id="LAQU01000029">
    <property type="protein sequence ID" value="KKB61883.1"/>
    <property type="molecule type" value="Genomic_DNA"/>
</dbReference>
<proteinExistence type="inferred from homology"/>
<feature type="transmembrane region" description="Helical" evidence="8">
    <location>
        <begin position="372"/>
        <end position="390"/>
    </location>
</feature>